<dbReference type="Gene3D" id="1.10.3210.10">
    <property type="entry name" value="Hypothetical protein af1432"/>
    <property type="match status" value="1"/>
</dbReference>
<evidence type="ECO:0000259" key="2">
    <source>
        <dbReference type="PROSITE" id="PS50887"/>
    </source>
</evidence>
<dbReference type="PROSITE" id="PS51832">
    <property type="entry name" value="HD_GYP"/>
    <property type="match status" value="1"/>
</dbReference>
<keyword evidence="1" id="KW-1133">Transmembrane helix</keyword>
<dbReference type="InterPro" id="IPR003607">
    <property type="entry name" value="HD/PDEase_dom"/>
</dbReference>
<sequence length="615" mass="71646">MYLNRYPFSKHYKKLYIAVISILGLGLFILENSFYAQPLEDWVLIYMLSGAILLLNHFLVYLPPKDNTFSMDSAIYLACIFLYGLDLTLDVLFLNNLIYALYKNKIVWWKHLFNFSMYSLMIISSYYSFIVFGGEIGGVNTHNIFSHLISLIVYLTLNITLMSLFFIFSSPGTLFNVFKGVLKIGILKESFVSYSVTLLLSLVLTILMTEEKYFGLFLFTILVVLISFAFSKFLYLYQDVSEKANKDYLTGLYNHGFFKNVLDEQFSKWSKLKEPFCVALLDLDDFKKYNDSNGHLQGDELLKFFGEFLKTEMESEKYVLARYGGEEFAAFMKNTTKDEAYVVLDRLRKKVNDTYFAGVENLPYRCLSFSCGIAEYEKGTYDAGELIHKADKALYYAKAQGKNNVQVYDEKNVCFDAMQFKEELDAIEQQLKIFLSKDVYTYRHSKRVFKYAIEFSEKLQLGEHEKQTLILGALVHDIGKLEVPRDIINKEGKLEPHEWEIIKKHVTWGKEILAADKRFEELIPLVELHHERYDGKGYPYGLKGEEIPKLARILCIIDSFDAMTTERPYQRTKTFEEAIEELRRCAGKQFDPTFVEPFIDMIKTNNLKRQRLFAN</sequence>
<feature type="transmembrane region" description="Helical" evidence="1">
    <location>
        <begin position="216"/>
        <end position="237"/>
    </location>
</feature>
<dbReference type="AlphaFoldDB" id="A0A327YB85"/>
<keyword evidence="1" id="KW-0472">Membrane</keyword>
<dbReference type="Proteomes" id="UP000248555">
    <property type="component" value="Unassembled WGS sequence"/>
</dbReference>
<dbReference type="Gene3D" id="3.30.70.270">
    <property type="match status" value="1"/>
</dbReference>
<dbReference type="CDD" id="cd01949">
    <property type="entry name" value="GGDEF"/>
    <property type="match status" value="1"/>
</dbReference>
<feature type="domain" description="GGDEF" evidence="2">
    <location>
        <begin position="274"/>
        <end position="410"/>
    </location>
</feature>
<dbReference type="SUPFAM" id="SSF55073">
    <property type="entry name" value="Nucleotide cyclase"/>
    <property type="match status" value="1"/>
</dbReference>
<keyword evidence="5" id="KW-1185">Reference proteome</keyword>
<dbReference type="NCBIfam" id="TIGR00277">
    <property type="entry name" value="HDIG"/>
    <property type="match status" value="1"/>
</dbReference>
<dbReference type="Pfam" id="PF13487">
    <property type="entry name" value="HD_5"/>
    <property type="match status" value="1"/>
</dbReference>
<organism evidence="4 5">
    <name type="scientific">Paranoxybacillus vitaminiphilus</name>
    <dbReference type="NCBI Taxonomy" id="581036"/>
    <lineage>
        <taxon>Bacteria</taxon>
        <taxon>Bacillati</taxon>
        <taxon>Bacillota</taxon>
        <taxon>Bacilli</taxon>
        <taxon>Bacillales</taxon>
        <taxon>Anoxybacillaceae</taxon>
        <taxon>Paranoxybacillus</taxon>
    </lineage>
</organism>
<dbReference type="PROSITE" id="PS50887">
    <property type="entry name" value="GGDEF"/>
    <property type="match status" value="1"/>
</dbReference>
<dbReference type="RefSeq" id="WP_111645807.1">
    <property type="nucleotide sequence ID" value="NZ_QLMH01000011.1"/>
</dbReference>
<dbReference type="PANTHER" id="PTHR43155:SF2">
    <property type="entry name" value="CYCLIC DI-GMP PHOSPHODIESTERASE PA4108"/>
    <property type="match status" value="1"/>
</dbReference>
<evidence type="ECO:0000259" key="3">
    <source>
        <dbReference type="PROSITE" id="PS51832"/>
    </source>
</evidence>
<dbReference type="PANTHER" id="PTHR43155">
    <property type="entry name" value="CYCLIC DI-GMP PHOSPHODIESTERASE PA4108-RELATED"/>
    <property type="match status" value="1"/>
</dbReference>
<keyword evidence="1" id="KW-0812">Transmembrane</keyword>
<dbReference type="FunFam" id="3.30.70.270:FF:000001">
    <property type="entry name" value="Diguanylate cyclase domain protein"/>
    <property type="match status" value="1"/>
</dbReference>
<dbReference type="SMART" id="SM00267">
    <property type="entry name" value="GGDEF"/>
    <property type="match status" value="1"/>
</dbReference>
<reference evidence="4 5" key="1">
    <citation type="submission" date="2018-06" db="EMBL/GenBank/DDBJ databases">
        <title>Genomic Encyclopedia of Type Strains, Phase III (KMG-III): the genomes of soil and plant-associated and newly described type strains.</title>
        <authorList>
            <person name="Whitman W."/>
        </authorList>
    </citation>
    <scope>NUCLEOTIDE SEQUENCE [LARGE SCALE GENOMIC DNA]</scope>
    <source>
        <strain evidence="4 5">CGMCC 1.8979</strain>
    </source>
</reference>
<feature type="transmembrane region" description="Helical" evidence="1">
    <location>
        <begin position="191"/>
        <end position="209"/>
    </location>
</feature>
<accession>A0A327YB85</accession>
<keyword evidence="4" id="KW-0808">Transferase</keyword>
<dbReference type="InterPro" id="IPR037522">
    <property type="entry name" value="HD_GYP_dom"/>
</dbReference>
<dbReference type="CDD" id="cd00077">
    <property type="entry name" value="HDc"/>
    <property type="match status" value="1"/>
</dbReference>
<protein>
    <submittedName>
        <fullName evidence="4">Diguanylate cyclase (GGDEF)-like protein/putative nucleotidyltransferase with HDIG domain</fullName>
    </submittedName>
</protein>
<feature type="transmembrane region" description="Helical" evidence="1">
    <location>
        <begin position="115"/>
        <end position="136"/>
    </location>
</feature>
<proteinExistence type="predicted"/>
<gene>
    <name evidence="4" type="ORF">B0I26_11191</name>
</gene>
<comment type="caution">
    <text evidence="4">The sequence shown here is derived from an EMBL/GenBank/DDBJ whole genome shotgun (WGS) entry which is preliminary data.</text>
</comment>
<feature type="transmembrane region" description="Helical" evidence="1">
    <location>
        <begin position="42"/>
        <end position="62"/>
    </location>
</feature>
<dbReference type="InterPro" id="IPR006675">
    <property type="entry name" value="HDIG_dom"/>
</dbReference>
<dbReference type="InterPro" id="IPR043128">
    <property type="entry name" value="Rev_trsase/Diguanyl_cyclase"/>
</dbReference>
<feature type="transmembrane region" description="Helical" evidence="1">
    <location>
        <begin position="74"/>
        <end position="95"/>
    </location>
</feature>
<evidence type="ECO:0000313" key="5">
    <source>
        <dbReference type="Proteomes" id="UP000248555"/>
    </source>
</evidence>
<dbReference type="Pfam" id="PF00990">
    <property type="entry name" value="GGDEF"/>
    <property type="match status" value="1"/>
</dbReference>
<dbReference type="GO" id="GO:0016740">
    <property type="term" value="F:transferase activity"/>
    <property type="evidence" value="ECO:0007669"/>
    <property type="project" value="UniProtKB-KW"/>
</dbReference>
<evidence type="ECO:0000313" key="4">
    <source>
        <dbReference type="EMBL" id="RAK18273.1"/>
    </source>
</evidence>
<feature type="transmembrane region" description="Helical" evidence="1">
    <location>
        <begin position="12"/>
        <end position="30"/>
    </location>
</feature>
<dbReference type="OrthoDB" id="9759601at2"/>
<dbReference type="SMART" id="SM00471">
    <property type="entry name" value="HDc"/>
    <property type="match status" value="1"/>
</dbReference>
<dbReference type="InterPro" id="IPR000160">
    <property type="entry name" value="GGDEF_dom"/>
</dbReference>
<dbReference type="NCBIfam" id="TIGR00254">
    <property type="entry name" value="GGDEF"/>
    <property type="match status" value="1"/>
</dbReference>
<dbReference type="EMBL" id="QLMH01000011">
    <property type="protein sequence ID" value="RAK18273.1"/>
    <property type="molecule type" value="Genomic_DNA"/>
</dbReference>
<feature type="domain" description="HD-GYP" evidence="3">
    <location>
        <begin position="419"/>
        <end position="614"/>
    </location>
</feature>
<dbReference type="InterPro" id="IPR029787">
    <property type="entry name" value="Nucleotide_cyclase"/>
</dbReference>
<name>A0A327YB85_9BACL</name>
<feature type="transmembrane region" description="Helical" evidence="1">
    <location>
        <begin position="148"/>
        <end position="171"/>
    </location>
</feature>
<dbReference type="SUPFAM" id="SSF109604">
    <property type="entry name" value="HD-domain/PDEase-like"/>
    <property type="match status" value="1"/>
</dbReference>
<evidence type="ECO:0000256" key="1">
    <source>
        <dbReference type="SAM" id="Phobius"/>
    </source>
</evidence>